<sequence length="195" mass="23394">MSFNAESLYAIARRAVNNNILSRLYIDDLEIPKTVKEDVRNNYIRDNTNIGSKYHSSSIIQYGNNVRFNTHFLYIAPDIFVLYQTWRPEYGNGDFAYEHNIVHFKWYEFDSVIEARRLCNSCSFVEAQERNLLRTKYHAFEPFHGSDIVYECLQEPENWCARCKFTTLFKLIDHEEVPYPWRRYIRDHYNSSDSE</sequence>
<protein>
    <submittedName>
        <fullName evidence="1">Nonstructural protein</fullName>
    </submittedName>
</protein>
<reference evidence="1" key="1">
    <citation type="submission" date="2020-09" db="EMBL/GenBank/DDBJ databases">
        <title>Parvovirus dark matter in the feces of wild birds.</title>
        <authorList>
            <person name="Dai Z."/>
            <person name="Yang S."/>
            <person name="Zhang W."/>
        </authorList>
    </citation>
    <scope>NUCLEOTIDE SEQUENCE</scope>
    <source>
        <strain evidence="1">Cra71par034</strain>
    </source>
</reference>
<name>A0A8A4XE54_9VIRU</name>
<dbReference type="EMBL" id="MW046535">
    <property type="protein sequence ID" value="QTE03976.1"/>
    <property type="molecule type" value="Genomic_DNA"/>
</dbReference>
<organism evidence="1">
    <name type="scientific">Grus japonensis ambidensovirus</name>
    <dbReference type="NCBI Taxonomy" id="2794567"/>
    <lineage>
        <taxon>Viruses</taxon>
        <taxon>Monodnaviria</taxon>
        <taxon>Shotokuvirae</taxon>
        <taxon>Cossaviricota</taxon>
        <taxon>Quintoviricetes</taxon>
        <taxon>Piccovirales</taxon>
        <taxon>Parvoviridae</taxon>
        <taxon>Densovirinae</taxon>
        <taxon>Ambidensovirus</taxon>
    </lineage>
</organism>
<accession>A0A8A4XE54</accession>
<evidence type="ECO:0000313" key="1">
    <source>
        <dbReference type="EMBL" id="QTE03976.1"/>
    </source>
</evidence>
<proteinExistence type="predicted"/>